<reference evidence="2 3" key="1">
    <citation type="journal article" date="2022" name="Allergy">
        <title>Genome assembly and annotation of Periplaneta americana reveal a comprehensive cockroach allergen profile.</title>
        <authorList>
            <person name="Wang L."/>
            <person name="Xiong Q."/>
            <person name="Saelim N."/>
            <person name="Wang L."/>
            <person name="Nong W."/>
            <person name="Wan A.T."/>
            <person name="Shi M."/>
            <person name="Liu X."/>
            <person name="Cao Q."/>
            <person name="Hui J.H.L."/>
            <person name="Sookrung N."/>
            <person name="Leung T.F."/>
            <person name="Tungtrongchitr A."/>
            <person name="Tsui S.K.W."/>
        </authorList>
    </citation>
    <scope>NUCLEOTIDE SEQUENCE [LARGE SCALE GENOMIC DNA]</scope>
    <source>
        <strain evidence="2">PWHHKU_190912</strain>
    </source>
</reference>
<dbReference type="EMBL" id="JAJSOF020000003">
    <property type="protein sequence ID" value="KAJ4448780.1"/>
    <property type="molecule type" value="Genomic_DNA"/>
</dbReference>
<protein>
    <recommendedName>
        <fullName evidence="1">DUF4817 domain-containing protein</fullName>
    </recommendedName>
</protein>
<gene>
    <name evidence="2" type="ORF">ANN_00171</name>
</gene>
<dbReference type="InterPro" id="IPR032135">
    <property type="entry name" value="DUF4817"/>
</dbReference>
<accession>A0ABQ8TQ40</accession>
<organism evidence="2 3">
    <name type="scientific">Periplaneta americana</name>
    <name type="common">American cockroach</name>
    <name type="synonym">Blatta americana</name>
    <dbReference type="NCBI Taxonomy" id="6978"/>
    <lineage>
        <taxon>Eukaryota</taxon>
        <taxon>Metazoa</taxon>
        <taxon>Ecdysozoa</taxon>
        <taxon>Arthropoda</taxon>
        <taxon>Hexapoda</taxon>
        <taxon>Insecta</taxon>
        <taxon>Pterygota</taxon>
        <taxon>Neoptera</taxon>
        <taxon>Polyneoptera</taxon>
        <taxon>Dictyoptera</taxon>
        <taxon>Blattodea</taxon>
        <taxon>Blattoidea</taxon>
        <taxon>Blattidae</taxon>
        <taxon>Blattinae</taxon>
        <taxon>Periplaneta</taxon>
    </lineage>
</organism>
<dbReference type="InterPro" id="IPR036397">
    <property type="entry name" value="RNaseH_sf"/>
</dbReference>
<dbReference type="PANTHER" id="PTHR47326:SF1">
    <property type="entry name" value="HTH PSQ-TYPE DOMAIN-CONTAINING PROTEIN"/>
    <property type="match status" value="1"/>
</dbReference>
<proteinExistence type="predicted"/>
<dbReference type="Proteomes" id="UP001148838">
    <property type="component" value="Unassembled WGS sequence"/>
</dbReference>
<feature type="domain" description="DUF4817" evidence="1">
    <location>
        <begin position="227"/>
        <end position="279"/>
    </location>
</feature>
<keyword evidence="3" id="KW-1185">Reference proteome</keyword>
<evidence type="ECO:0000259" key="1">
    <source>
        <dbReference type="Pfam" id="PF16087"/>
    </source>
</evidence>
<evidence type="ECO:0000313" key="3">
    <source>
        <dbReference type="Proteomes" id="UP001148838"/>
    </source>
</evidence>
<dbReference type="Gene3D" id="3.30.420.10">
    <property type="entry name" value="Ribonuclease H-like superfamily/Ribonuclease H"/>
    <property type="match status" value="1"/>
</dbReference>
<dbReference type="Pfam" id="PF16087">
    <property type="entry name" value="DUF4817"/>
    <property type="match status" value="1"/>
</dbReference>
<sequence length="423" mass="49120">MDALMVYDAFQTFGKRQFDSKMEHIDSDFSHLKLNIFPIGSQTSCFLTLLCFDILLVKLNSALRSATNYKLVANPVHNEYQLPLMYRQATDHFRRQTKRSVCLCCDVHTYRFQSTNAIVCRSFVVRSLSVIELEIVSKSLLPVILLFHFYNVGLLSAWLRSIRNTRLLPAYNCTRIPHLRSVLPTRFLKTRYEAVQKPLNCYIVNVKLDYFAALFSTFCVNVKMQYTLNQRLFLVKQYWIPNSITATQRAYQREFGVRNPPKRNTILGLVNKLETIGSLVSEKGKHRSSRLPTVVVDVRARLEQSPKKSLRRLSQETGYTYSMCQRAAKSAGLEPSFFDDRIISRNLWPPRSPDLTTPGFFLWGYLKDRVYTTRPQALDDLKHNITQEIQAIDNRVLQRVASNMKRRVELCLMQDGGHFQHLL</sequence>
<evidence type="ECO:0000313" key="2">
    <source>
        <dbReference type="EMBL" id="KAJ4448780.1"/>
    </source>
</evidence>
<comment type="caution">
    <text evidence="2">The sequence shown here is derived from an EMBL/GenBank/DDBJ whole genome shotgun (WGS) entry which is preliminary data.</text>
</comment>
<name>A0ABQ8TQ40_PERAM</name>
<dbReference type="PANTHER" id="PTHR47326">
    <property type="entry name" value="TRANSPOSABLE ELEMENT TC3 TRANSPOSASE-LIKE PROTEIN"/>
    <property type="match status" value="1"/>
</dbReference>